<dbReference type="PROSITE" id="PS50164">
    <property type="entry name" value="GIY_YIG"/>
    <property type="match status" value="1"/>
</dbReference>
<organism evidence="2 3">
    <name type="scientific">Pseudopedobacter beijingensis</name>
    <dbReference type="NCBI Taxonomy" id="1207056"/>
    <lineage>
        <taxon>Bacteria</taxon>
        <taxon>Pseudomonadati</taxon>
        <taxon>Bacteroidota</taxon>
        <taxon>Sphingobacteriia</taxon>
        <taxon>Sphingobacteriales</taxon>
        <taxon>Sphingobacteriaceae</taxon>
        <taxon>Pseudopedobacter</taxon>
    </lineage>
</organism>
<dbReference type="InterPro" id="IPR013520">
    <property type="entry name" value="Ribonucl_H"/>
</dbReference>
<gene>
    <name evidence="2" type="ORF">ACFSAH_16585</name>
</gene>
<keyword evidence="3" id="KW-1185">Reference proteome</keyword>
<proteinExistence type="predicted"/>
<keyword evidence="2" id="KW-0540">Nuclease</keyword>
<dbReference type="RefSeq" id="WP_379663861.1">
    <property type="nucleotide sequence ID" value="NZ_JBHUDG010000048.1"/>
</dbReference>
<dbReference type="PANTHER" id="PTHR30231">
    <property type="entry name" value="DNA POLYMERASE III SUBUNIT EPSILON"/>
    <property type="match status" value="1"/>
</dbReference>
<dbReference type="CDD" id="cd10434">
    <property type="entry name" value="GIY-YIG_UvrC_Cho"/>
    <property type="match status" value="1"/>
</dbReference>
<dbReference type="GO" id="GO:0004527">
    <property type="term" value="F:exonuclease activity"/>
    <property type="evidence" value="ECO:0007669"/>
    <property type="project" value="UniProtKB-KW"/>
</dbReference>
<keyword evidence="2" id="KW-0378">Hydrolase</keyword>
<dbReference type="CDD" id="cd06127">
    <property type="entry name" value="DEDDh"/>
    <property type="match status" value="1"/>
</dbReference>
<accession>A0ABW4IGX9</accession>
<dbReference type="SUPFAM" id="SSF53098">
    <property type="entry name" value="Ribonuclease H-like"/>
    <property type="match status" value="1"/>
</dbReference>
<evidence type="ECO:0000313" key="3">
    <source>
        <dbReference type="Proteomes" id="UP001597118"/>
    </source>
</evidence>
<dbReference type="NCBIfam" id="TIGR00573">
    <property type="entry name" value="dnaq"/>
    <property type="match status" value="1"/>
</dbReference>
<dbReference type="InterPro" id="IPR006054">
    <property type="entry name" value="DnaQ"/>
</dbReference>
<dbReference type="Proteomes" id="UP001597118">
    <property type="component" value="Unassembled WGS sequence"/>
</dbReference>
<dbReference type="Pfam" id="PF01541">
    <property type="entry name" value="GIY-YIG"/>
    <property type="match status" value="1"/>
</dbReference>
<evidence type="ECO:0000259" key="1">
    <source>
        <dbReference type="PROSITE" id="PS50164"/>
    </source>
</evidence>
<reference evidence="3" key="1">
    <citation type="journal article" date="2019" name="Int. J. Syst. Evol. Microbiol.">
        <title>The Global Catalogue of Microorganisms (GCM) 10K type strain sequencing project: providing services to taxonomists for standard genome sequencing and annotation.</title>
        <authorList>
            <consortium name="The Broad Institute Genomics Platform"/>
            <consortium name="The Broad Institute Genome Sequencing Center for Infectious Disease"/>
            <person name="Wu L."/>
            <person name="Ma J."/>
        </authorList>
    </citation>
    <scope>NUCLEOTIDE SEQUENCE [LARGE SCALE GENOMIC DNA]</scope>
    <source>
        <strain evidence="3">CCUG 53762</strain>
    </source>
</reference>
<dbReference type="InterPro" id="IPR000305">
    <property type="entry name" value="GIY-YIG_endonuc"/>
</dbReference>
<dbReference type="InterPro" id="IPR047296">
    <property type="entry name" value="GIY-YIG_UvrC_Cho"/>
</dbReference>
<dbReference type="Gene3D" id="3.40.1440.10">
    <property type="entry name" value="GIY-YIG endonuclease"/>
    <property type="match status" value="1"/>
</dbReference>
<dbReference type="InterPro" id="IPR012337">
    <property type="entry name" value="RNaseH-like_sf"/>
</dbReference>
<dbReference type="InterPro" id="IPR036397">
    <property type="entry name" value="RNaseH_sf"/>
</dbReference>
<dbReference type="PANTHER" id="PTHR30231:SF41">
    <property type="entry name" value="DNA POLYMERASE III SUBUNIT EPSILON"/>
    <property type="match status" value="1"/>
</dbReference>
<keyword evidence="2" id="KW-0269">Exonuclease</keyword>
<dbReference type="SMART" id="SM00479">
    <property type="entry name" value="EXOIII"/>
    <property type="match status" value="1"/>
</dbReference>
<protein>
    <submittedName>
        <fullName evidence="2">Exonuclease domain-containing protein</fullName>
    </submittedName>
</protein>
<sequence length="459" mass="52887">METQKLYAVVDIETTGAFAKGNRITEIAIIVHNGDTVTQEYQTLINPQQEIPYHIQALTGIDEDMVKDAPIFEEVAAEVFNILKDKTFVAHNVSFDYSFICNQLKECGYNLQTPRLCTVRLSRKYFKGLPSYSLGKLCQSLGITLIDRHRAYGDAKATTILFEKILREDGEEEVYKGQLKREIQQSRFPSHVSPAELEKLPASTGVYFFRDKKGKLIYVGKAVNIKKRVNSHFSGHNISQRRQLFINDIYHIDFEETGTELMALLKECIYIKQNWPLYNKVLKKYEPKFGLIDYTDGRNAIRLCISKLPPKHGALAYFSTIAEANTSLLRLIETFNLNHSFCVFYQDKKNDDIKKTLSFPVYSAEFIEEHNDKAEQAIGSLEEDKTSFVLLDKGRNTGEKSYVYFKQNKVYALGFLDGENAVIDIEDYIKQEDLCQSNFYMCQLIKRYALQNPNRVYKL</sequence>
<dbReference type="EMBL" id="JBHUDG010000048">
    <property type="protein sequence ID" value="MFD1631493.1"/>
    <property type="molecule type" value="Genomic_DNA"/>
</dbReference>
<feature type="domain" description="GIY-YIG" evidence="1">
    <location>
        <begin position="202"/>
        <end position="280"/>
    </location>
</feature>
<name>A0ABW4IGX9_9SPHI</name>
<dbReference type="Pfam" id="PF00929">
    <property type="entry name" value="RNase_T"/>
    <property type="match status" value="1"/>
</dbReference>
<comment type="caution">
    <text evidence="2">The sequence shown here is derived from an EMBL/GenBank/DDBJ whole genome shotgun (WGS) entry which is preliminary data.</text>
</comment>
<dbReference type="SUPFAM" id="SSF82771">
    <property type="entry name" value="GIY-YIG endonuclease"/>
    <property type="match status" value="1"/>
</dbReference>
<dbReference type="Gene3D" id="3.30.420.10">
    <property type="entry name" value="Ribonuclease H-like superfamily/Ribonuclease H"/>
    <property type="match status" value="1"/>
</dbReference>
<dbReference type="SMART" id="SM00465">
    <property type="entry name" value="GIYc"/>
    <property type="match status" value="1"/>
</dbReference>
<dbReference type="InterPro" id="IPR035901">
    <property type="entry name" value="GIY-YIG_endonuc_sf"/>
</dbReference>
<evidence type="ECO:0000313" key="2">
    <source>
        <dbReference type="EMBL" id="MFD1631493.1"/>
    </source>
</evidence>